<comment type="pathway">
    <text evidence="1">Metabolic intermediate biosynthesis; chorismate biosynthesis; chorismate from D-erythrose 4-phosphate and phosphoenolpyruvate: step 4/7.</text>
</comment>
<dbReference type="PANTHER" id="PTHR21089">
    <property type="entry name" value="SHIKIMATE DEHYDROGENASE"/>
    <property type="match status" value="1"/>
</dbReference>
<comment type="caution">
    <text evidence="5">The sequence shown here is derived from an EMBL/GenBank/DDBJ whole genome shotgun (WGS) entry which is preliminary data.</text>
</comment>
<dbReference type="Proteomes" id="UP001172083">
    <property type="component" value="Unassembled WGS sequence"/>
</dbReference>
<evidence type="ECO:0000313" key="6">
    <source>
        <dbReference type="Proteomes" id="UP001172083"/>
    </source>
</evidence>
<evidence type="ECO:0000256" key="1">
    <source>
        <dbReference type="ARBA" id="ARBA00004871"/>
    </source>
</evidence>
<dbReference type="InterPro" id="IPR046346">
    <property type="entry name" value="Aminoacid_DH-like_N_sf"/>
</dbReference>
<organism evidence="5 6">
    <name type="scientific">Agaribacillus aureus</name>
    <dbReference type="NCBI Taxonomy" id="3051825"/>
    <lineage>
        <taxon>Bacteria</taxon>
        <taxon>Pseudomonadati</taxon>
        <taxon>Bacteroidota</taxon>
        <taxon>Cytophagia</taxon>
        <taxon>Cytophagales</taxon>
        <taxon>Splendidivirgaceae</taxon>
        <taxon>Agaribacillus</taxon>
    </lineage>
</organism>
<protein>
    <submittedName>
        <fullName evidence="5">Shikimate dehydrogenase</fullName>
        <ecNumber evidence="5">1.1.1.25</ecNumber>
    </submittedName>
</protein>
<dbReference type="EMBL" id="JAUJEB010000008">
    <property type="protein sequence ID" value="MDN5216231.1"/>
    <property type="molecule type" value="Genomic_DNA"/>
</dbReference>
<reference evidence="5" key="1">
    <citation type="submission" date="2023-06" db="EMBL/GenBank/DDBJ databases">
        <title>Genomic of Agaribacillus aureum.</title>
        <authorList>
            <person name="Wang G."/>
        </authorList>
    </citation>
    <scope>NUCLEOTIDE SEQUENCE</scope>
    <source>
        <strain evidence="5">BMA12</strain>
    </source>
</reference>
<sequence>MKTSRTFGLIGRSLKHSFSKGYFSKKFSEEQITDCAYQLFELPDIKAFEKLVADVPLAGLNVTIPYKEEVMTYLHGLDASAEKVGAVNVIRFEPGPKLTGFNSDYYGFKTSLLNWLPASHNFSALILGTGGASKAVCAVLEDLEIPFMLVSRSIRQGSITYEYLNQNPHVVGDAPLIINTTPLGMYPYVDQCPDLPYHMIGDQHYLYDLIYNPETTLFMEKGINKGARAKNGLEMLHLQAERSWEIWNEC</sequence>
<keyword evidence="3" id="KW-0028">Amino-acid biosynthesis</keyword>
<dbReference type="Pfam" id="PF08501">
    <property type="entry name" value="Shikimate_dh_N"/>
    <property type="match status" value="1"/>
</dbReference>
<dbReference type="RefSeq" id="WP_346761568.1">
    <property type="nucleotide sequence ID" value="NZ_JAUJEB010000008.1"/>
</dbReference>
<dbReference type="CDD" id="cd01065">
    <property type="entry name" value="NAD_bind_Shikimate_DH"/>
    <property type="match status" value="1"/>
</dbReference>
<dbReference type="InterPro" id="IPR013708">
    <property type="entry name" value="Shikimate_DH-bd_N"/>
</dbReference>
<dbReference type="Gene3D" id="3.40.50.10860">
    <property type="entry name" value="Leucine Dehydrogenase, chain A, domain 1"/>
    <property type="match status" value="1"/>
</dbReference>
<keyword evidence="6" id="KW-1185">Reference proteome</keyword>
<dbReference type="InterPro" id="IPR036291">
    <property type="entry name" value="NAD(P)-bd_dom_sf"/>
</dbReference>
<evidence type="ECO:0000256" key="2">
    <source>
        <dbReference type="ARBA" id="ARBA00023002"/>
    </source>
</evidence>
<accession>A0ABT8LIM6</accession>
<dbReference type="InterPro" id="IPR022893">
    <property type="entry name" value="Shikimate_DH_fam"/>
</dbReference>
<gene>
    <name evidence="5" type="primary">aroE</name>
    <name evidence="5" type="ORF">QQ020_29455</name>
</gene>
<evidence type="ECO:0000256" key="3">
    <source>
        <dbReference type="ARBA" id="ARBA00023141"/>
    </source>
</evidence>
<dbReference type="Gene3D" id="3.40.50.720">
    <property type="entry name" value="NAD(P)-binding Rossmann-like Domain"/>
    <property type="match status" value="1"/>
</dbReference>
<proteinExistence type="predicted"/>
<feature type="domain" description="Shikimate dehydrogenase substrate binding N-terminal" evidence="4">
    <location>
        <begin position="9"/>
        <end position="90"/>
    </location>
</feature>
<dbReference type="PANTHER" id="PTHR21089:SF1">
    <property type="entry name" value="BIFUNCTIONAL 3-DEHYDROQUINATE DEHYDRATASE_SHIKIMATE DEHYDROGENASE, CHLOROPLASTIC"/>
    <property type="match status" value="1"/>
</dbReference>
<dbReference type="GO" id="GO:0004764">
    <property type="term" value="F:shikimate 3-dehydrogenase (NADP+) activity"/>
    <property type="evidence" value="ECO:0007669"/>
    <property type="project" value="UniProtKB-EC"/>
</dbReference>
<dbReference type="SUPFAM" id="SSF51735">
    <property type="entry name" value="NAD(P)-binding Rossmann-fold domains"/>
    <property type="match status" value="1"/>
</dbReference>
<dbReference type="SUPFAM" id="SSF53223">
    <property type="entry name" value="Aminoacid dehydrogenase-like, N-terminal domain"/>
    <property type="match status" value="1"/>
</dbReference>
<keyword evidence="3" id="KW-0057">Aromatic amino acid biosynthesis</keyword>
<keyword evidence="2 5" id="KW-0560">Oxidoreductase</keyword>
<evidence type="ECO:0000259" key="4">
    <source>
        <dbReference type="Pfam" id="PF08501"/>
    </source>
</evidence>
<evidence type="ECO:0000313" key="5">
    <source>
        <dbReference type="EMBL" id="MDN5216231.1"/>
    </source>
</evidence>
<name>A0ABT8LIM6_9BACT</name>
<dbReference type="EC" id="1.1.1.25" evidence="5"/>